<dbReference type="EMBL" id="JBHSXH010000009">
    <property type="protein sequence ID" value="MFC6824527.1"/>
    <property type="molecule type" value="Genomic_DNA"/>
</dbReference>
<comment type="similarity">
    <text evidence="4">In the C-terminal section; belongs to the phosphate acetyltransferase and butyryltransferase family.</text>
</comment>
<dbReference type="InterPro" id="IPR046346">
    <property type="entry name" value="Aminoacid_DH-like_N_sf"/>
</dbReference>
<dbReference type="CDD" id="cd05311">
    <property type="entry name" value="NAD_bind_2_malic_enz"/>
    <property type="match status" value="1"/>
</dbReference>
<dbReference type="SMART" id="SM01274">
    <property type="entry name" value="malic"/>
    <property type="match status" value="1"/>
</dbReference>
<dbReference type="InterPro" id="IPR045213">
    <property type="entry name" value="Malic_NAD-bd_bact_type"/>
</dbReference>
<dbReference type="Pfam" id="PF03949">
    <property type="entry name" value="Malic_M"/>
    <property type="match status" value="1"/>
</dbReference>
<proteinExistence type="inferred from homology"/>
<evidence type="ECO:0000256" key="6">
    <source>
        <dbReference type="ARBA" id="ARBA00023002"/>
    </source>
</evidence>
<dbReference type="InterPro" id="IPR012302">
    <property type="entry name" value="Malic_NAD-bd"/>
</dbReference>
<dbReference type="InterPro" id="IPR036291">
    <property type="entry name" value="NAD(P)-bd_dom_sf"/>
</dbReference>
<gene>
    <name evidence="11" type="ORF">ACFQEV_05890</name>
</gene>
<evidence type="ECO:0000256" key="2">
    <source>
        <dbReference type="ARBA" id="ARBA00001946"/>
    </source>
</evidence>
<keyword evidence="12" id="KW-1185">Reference proteome</keyword>
<dbReference type="Pfam" id="PF00390">
    <property type="entry name" value="malic"/>
    <property type="match status" value="1"/>
</dbReference>
<comment type="similarity">
    <text evidence="3">In the N-terminal section; belongs to the malic enzymes family.</text>
</comment>
<dbReference type="InterPro" id="IPR051674">
    <property type="entry name" value="Malate_Decarboxylase"/>
</dbReference>
<evidence type="ECO:0000256" key="1">
    <source>
        <dbReference type="ARBA" id="ARBA00001936"/>
    </source>
</evidence>
<feature type="domain" description="Malic enzyme NAD-binding" evidence="9">
    <location>
        <begin position="161"/>
        <end position="398"/>
    </location>
</feature>
<evidence type="ECO:0000256" key="4">
    <source>
        <dbReference type="ARBA" id="ARBA00008756"/>
    </source>
</evidence>
<sequence>MGLDDDAREYHREDPPGKIEISTTKPTNTQRDLSLAYSPGVAAPCRDIDEDLEKAYEYTAKGNLVGVVSNGSAVLGLGDIGAQASKPVMEGKGVLFKRFADIDVFDIELDLNEVGEFVDATAAMEPTFGGINLEDIKAPECFEIEEQLRERVSIPVFHDDQHGTAIISGAALINAADIVDKDIEDLSIVFSGAGASAIASARFYVSLGARKENIVMCDSDGVITTDRDDVNEYKREFANDVEADTLAEAMEGADVFVGLSVGGIVSQEMVRSMAEDPIIFAMANPDPEIGYEEAKEARDDTVIMATGRSDYPNQVNNVLGFPFIFRGALDARATEINEEMKRAAAHALADLAKQDVPDAVVKAYGDQPLQFGPDYVIPKPLDPRVLFKVAPAVARAAINSGSARTDLDMQAYEERLEARLGKSREMMRVVLNKAKSDPKRVALAEGTDEKMVRAAYQMQDQGIAEPVLVGDEESITAIAADLGLDFDPEVVDPKNGDWDHYADRLYELRRRKGLTKNEANEWIHNDTNYFASVMVEEGDADAMLTGLTHHYPSALRPPLQVIGTAPEANYAAGVYLLTFKNRVIFCADTTVNLDPDAETLAEVTKHTADLARRFNVEPRAAMLSYSNFGSVTNEGTRKPRDAVKLMHDDPEVDFQVDGEMQADTAVVEDILEGTYEFSQLDDPANVLVFPNLEAGNIGYKLLQRLGGAEAIGPMLVGMDKPVHVLQRGDEVKDIVNLGAVAVVDAQNE</sequence>
<dbReference type="Gene3D" id="3.40.50.720">
    <property type="entry name" value="NAD(P)-binding Rossmann-like Domain"/>
    <property type="match status" value="1"/>
</dbReference>
<dbReference type="Gene3D" id="3.40.50.10750">
    <property type="entry name" value="Isocitrate/Isopropylmalate dehydrogenase-like"/>
    <property type="match status" value="1"/>
</dbReference>
<dbReference type="PANTHER" id="PTHR43237:SF4">
    <property type="entry name" value="NADP-DEPENDENT MALIC ENZYME"/>
    <property type="match status" value="1"/>
</dbReference>
<dbReference type="FunFam" id="3.40.50.10380:FF:000003">
    <property type="entry name" value="NADP-dependent malic enzyme"/>
    <property type="match status" value="1"/>
</dbReference>
<dbReference type="PIRSF" id="PIRSF036684">
    <property type="entry name" value="ME_PTA"/>
    <property type="match status" value="1"/>
</dbReference>
<keyword evidence="7" id="KW-0511">Multifunctional enzyme</keyword>
<dbReference type="GO" id="GO:0004473">
    <property type="term" value="F:malate dehydrogenase (decarboxylating) (NADP+) activity"/>
    <property type="evidence" value="ECO:0007669"/>
    <property type="project" value="UniProtKB-EC"/>
</dbReference>
<keyword evidence="5" id="KW-0479">Metal-binding</keyword>
<evidence type="ECO:0000313" key="12">
    <source>
        <dbReference type="Proteomes" id="UP001596408"/>
    </source>
</evidence>
<comment type="cofactor">
    <cofactor evidence="1">
        <name>Mn(2+)</name>
        <dbReference type="ChEBI" id="CHEBI:29035"/>
    </cofactor>
</comment>
<dbReference type="InterPro" id="IPR042113">
    <property type="entry name" value="P_AcTrfase_dom1"/>
</dbReference>
<reference evidence="11 12" key="1">
    <citation type="journal article" date="2019" name="Int. J. Syst. Evol. Microbiol.">
        <title>The Global Catalogue of Microorganisms (GCM) 10K type strain sequencing project: providing services to taxonomists for standard genome sequencing and annotation.</title>
        <authorList>
            <consortium name="The Broad Institute Genomics Platform"/>
            <consortium name="The Broad Institute Genome Sequencing Center for Infectious Disease"/>
            <person name="Wu L."/>
            <person name="Ma J."/>
        </authorList>
    </citation>
    <scope>NUCLEOTIDE SEQUENCE [LARGE SCALE GENOMIC DNA]</scope>
    <source>
        <strain evidence="11 12">YIM 94188</strain>
    </source>
</reference>
<evidence type="ECO:0000313" key="11">
    <source>
        <dbReference type="EMBL" id="MFC6824527.1"/>
    </source>
</evidence>
<accession>A0ABD5TV84</accession>
<feature type="domain" description="Malic enzyme N-terminal" evidence="10">
    <location>
        <begin position="16"/>
        <end position="149"/>
    </location>
</feature>
<name>A0ABD5TV84_9EURY</name>
<dbReference type="FunFam" id="3.40.50.720:FF:000095">
    <property type="entry name" value="NADP-dependent malic enzyme"/>
    <property type="match status" value="1"/>
</dbReference>
<comment type="cofactor">
    <cofactor evidence="2">
        <name>Mg(2+)</name>
        <dbReference type="ChEBI" id="CHEBI:18420"/>
    </cofactor>
</comment>
<protein>
    <submittedName>
        <fullName evidence="11">NADP-dependent malic enzyme</fullName>
        <ecNumber evidence="11">1.1.1.40</ecNumber>
    </submittedName>
</protein>
<dbReference type="EC" id="1.1.1.40" evidence="11"/>
<dbReference type="SMART" id="SM00919">
    <property type="entry name" value="Malic_M"/>
    <property type="match status" value="1"/>
</dbReference>
<dbReference type="AlphaFoldDB" id="A0ABD5TV84"/>
<evidence type="ECO:0000256" key="5">
    <source>
        <dbReference type="ARBA" id="ARBA00022723"/>
    </source>
</evidence>
<feature type="compositionally biased region" description="Basic and acidic residues" evidence="8">
    <location>
        <begin position="8"/>
        <end position="17"/>
    </location>
</feature>
<dbReference type="InterPro" id="IPR042112">
    <property type="entry name" value="P_AcTrfase_dom2"/>
</dbReference>
<dbReference type="InterPro" id="IPR012188">
    <property type="entry name" value="ME_PTA"/>
</dbReference>
<feature type="region of interest" description="Disordered" evidence="8">
    <location>
        <begin position="1"/>
        <end position="24"/>
    </location>
</feature>
<dbReference type="Gene3D" id="3.40.50.10950">
    <property type="match status" value="1"/>
</dbReference>
<dbReference type="RefSeq" id="WP_379693570.1">
    <property type="nucleotide sequence ID" value="NZ_JBHSXH010000009.1"/>
</dbReference>
<dbReference type="Proteomes" id="UP001596408">
    <property type="component" value="Unassembled WGS sequence"/>
</dbReference>
<dbReference type="InterPro" id="IPR037062">
    <property type="entry name" value="Malic_N_dom_sf"/>
</dbReference>
<dbReference type="InterPro" id="IPR012301">
    <property type="entry name" value="Malic_N_dom"/>
</dbReference>
<dbReference type="SUPFAM" id="SSF53223">
    <property type="entry name" value="Aminoacid dehydrogenase-like, N-terminal domain"/>
    <property type="match status" value="1"/>
</dbReference>
<evidence type="ECO:0000259" key="9">
    <source>
        <dbReference type="SMART" id="SM00919"/>
    </source>
</evidence>
<comment type="caution">
    <text evidence="11">The sequence shown here is derived from an EMBL/GenBank/DDBJ whole genome shotgun (WGS) entry which is preliminary data.</text>
</comment>
<evidence type="ECO:0000259" key="10">
    <source>
        <dbReference type="SMART" id="SM01274"/>
    </source>
</evidence>
<keyword evidence="6 11" id="KW-0560">Oxidoreductase</keyword>
<evidence type="ECO:0000256" key="8">
    <source>
        <dbReference type="SAM" id="MobiDB-lite"/>
    </source>
</evidence>
<dbReference type="InterPro" id="IPR002505">
    <property type="entry name" value="PTA_PTB"/>
</dbReference>
<evidence type="ECO:0000256" key="7">
    <source>
        <dbReference type="ARBA" id="ARBA00023268"/>
    </source>
</evidence>
<organism evidence="11 12">
    <name type="scientific">Halopelagius fulvigenes</name>
    <dbReference type="NCBI Taxonomy" id="1198324"/>
    <lineage>
        <taxon>Archaea</taxon>
        <taxon>Methanobacteriati</taxon>
        <taxon>Methanobacteriota</taxon>
        <taxon>Stenosarchaea group</taxon>
        <taxon>Halobacteria</taxon>
        <taxon>Halobacteriales</taxon>
        <taxon>Haloferacaceae</taxon>
    </lineage>
</organism>
<dbReference type="SUPFAM" id="SSF51735">
    <property type="entry name" value="NAD(P)-binding Rossmann-fold domains"/>
    <property type="match status" value="1"/>
</dbReference>
<dbReference type="PANTHER" id="PTHR43237">
    <property type="entry name" value="NADP-DEPENDENT MALIC ENZYME"/>
    <property type="match status" value="1"/>
</dbReference>
<dbReference type="GO" id="GO:0046872">
    <property type="term" value="F:metal ion binding"/>
    <property type="evidence" value="ECO:0007669"/>
    <property type="project" value="UniProtKB-KW"/>
</dbReference>
<evidence type="ECO:0000256" key="3">
    <source>
        <dbReference type="ARBA" id="ARBA00007686"/>
    </source>
</evidence>
<dbReference type="Gene3D" id="3.40.50.10380">
    <property type="entry name" value="Malic enzyme, N-terminal domain"/>
    <property type="match status" value="1"/>
</dbReference>
<dbReference type="Pfam" id="PF01515">
    <property type="entry name" value="PTA_PTB"/>
    <property type="match status" value="1"/>
</dbReference>
<dbReference type="SUPFAM" id="SSF53659">
    <property type="entry name" value="Isocitrate/Isopropylmalate dehydrogenase-like"/>
    <property type="match status" value="1"/>
</dbReference>